<feature type="compositionally biased region" description="Polar residues" evidence="2">
    <location>
        <begin position="497"/>
        <end position="521"/>
    </location>
</feature>
<keyword evidence="3" id="KW-0732">Signal</keyword>
<evidence type="ECO:0000256" key="2">
    <source>
        <dbReference type="SAM" id="MobiDB-lite"/>
    </source>
</evidence>
<protein>
    <submittedName>
        <fullName evidence="4">Uncharacterized protein</fullName>
    </submittedName>
</protein>
<accession>A0A813HDQ7</accession>
<feature type="signal peptide" evidence="3">
    <location>
        <begin position="1"/>
        <end position="16"/>
    </location>
</feature>
<evidence type="ECO:0000256" key="1">
    <source>
        <dbReference type="SAM" id="Coils"/>
    </source>
</evidence>
<evidence type="ECO:0000256" key="3">
    <source>
        <dbReference type="SAM" id="SignalP"/>
    </source>
</evidence>
<dbReference type="EMBL" id="CAJNNV010031353">
    <property type="protein sequence ID" value="CAE8635807.1"/>
    <property type="molecule type" value="Genomic_DNA"/>
</dbReference>
<organism evidence="4 5">
    <name type="scientific">Polarella glacialis</name>
    <name type="common">Dinoflagellate</name>
    <dbReference type="NCBI Taxonomy" id="89957"/>
    <lineage>
        <taxon>Eukaryota</taxon>
        <taxon>Sar</taxon>
        <taxon>Alveolata</taxon>
        <taxon>Dinophyceae</taxon>
        <taxon>Suessiales</taxon>
        <taxon>Suessiaceae</taxon>
        <taxon>Polarella</taxon>
    </lineage>
</organism>
<gene>
    <name evidence="4" type="ORF">PGLA1383_LOCUS51382</name>
</gene>
<feature type="coiled-coil region" evidence="1">
    <location>
        <begin position="404"/>
        <end position="435"/>
    </location>
</feature>
<feature type="region of interest" description="Disordered" evidence="2">
    <location>
        <begin position="467"/>
        <end position="521"/>
    </location>
</feature>
<comment type="caution">
    <text evidence="4">The sequence shown here is derived from an EMBL/GenBank/DDBJ whole genome shotgun (WGS) entry which is preliminary data.</text>
</comment>
<proteinExistence type="predicted"/>
<sequence length="521" mass="58787">MLWMLLLLLLLSLMWQQRMSLSDFIPYTTMAAVSSPASRDWPAMPYDQTSRKLIAGLTEAHCRGSLASASRAKAALMKHVKASRLPRQSASESRLQKLHLLLQKLDRSRRQEIILNLFTQEQRLELTRWMLERRAATAQPEAGTGTGTASTIPDRPGVLCGHANTRSDRVADRVQKIRTSGLGKRGALGRGFKQARLPRSTGMQSQGMRGIATHRRSDRTLYSAVVHVERLELRTREVESKELAARFRAILVSIKEEISSELGKWRASTQEAECELEEACAQKLVRSVATALTKHGLDADRDLGLYFRASTPARQWIGTTLCGPVFHLRNLETGLKGWRMMQQARGANTPDSPQDLDETWARFRRAHLDLWESAGRKAGVAQRLDVLERRASGRRERLMQRWQLRESRRQAAQVLRDCRRAREEAVADRQKARTEAVADRQRARTEAVADRQRALTEAHIQRLLHSWEARRRGPNRKRPSDTQPVTLTPGSRRCTGNIGTTNPEAAAKTSTADAKHSSQTS</sequence>
<evidence type="ECO:0000313" key="4">
    <source>
        <dbReference type="EMBL" id="CAE8635807.1"/>
    </source>
</evidence>
<feature type="region of interest" description="Disordered" evidence="2">
    <location>
        <begin position="137"/>
        <end position="156"/>
    </location>
</feature>
<evidence type="ECO:0000313" key="5">
    <source>
        <dbReference type="Proteomes" id="UP000654075"/>
    </source>
</evidence>
<keyword evidence="1" id="KW-0175">Coiled coil</keyword>
<dbReference type="AlphaFoldDB" id="A0A813HDQ7"/>
<dbReference type="Proteomes" id="UP000654075">
    <property type="component" value="Unassembled WGS sequence"/>
</dbReference>
<dbReference type="OrthoDB" id="431756at2759"/>
<reference evidence="4" key="1">
    <citation type="submission" date="2021-02" db="EMBL/GenBank/DDBJ databases">
        <authorList>
            <person name="Dougan E. K."/>
            <person name="Rhodes N."/>
            <person name="Thang M."/>
            <person name="Chan C."/>
        </authorList>
    </citation>
    <scope>NUCLEOTIDE SEQUENCE</scope>
</reference>
<name>A0A813HDQ7_POLGL</name>
<feature type="chain" id="PRO_5032564687" evidence="3">
    <location>
        <begin position="17"/>
        <end position="521"/>
    </location>
</feature>
<keyword evidence="5" id="KW-1185">Reference proteome</keyword>